<evidence type="ECO:0000256" key="1">
    <source>
        <dbReference type="SAM" id="SignalP"/>
    </source>
</evidence>
<dbReference type="InParanoid" id="E4XC71"/>
<dbReference type="Proteomes" id="UP000001307">
    <property type="component" value="Unassembled WGS sequence"/>
</dbReference>
<proteinExistence type="predicted"/>
<keyword evidence="1" id="KW-0732">Signal</keyword>
<accession>E4XC71</accession>
<evidence type="ECO:0000313" key="3">
    <source>
        <dbReference type="Proteomes" id="UP000001307"/>
    </source>
</evidence>
<feature type="signal peptide" evidence="1">
    <location>
        <begin position="1"/>
        <end position="24"/>
    </location>
</feature>
<evidence type="ECO:0008006" key="4">
    <source>
        <dbReference type="Google" id="ProtNLM"/>
    </source>
</evidence>
<gene>
    <name evidence="2" type="ORF">GSOID_T00007725001</name>
</gene>
<reference evidence="2" key="1">
    <citation type="journal article" date="2010" name="Science">
        <title>Plasticity of animal genome architecture unmasked by rapid evolution of a pelagic tunicate.</title>
        <authorList>
            <person name="Denoeud F."/>
            <person name="Henriet S."/>
            <person name="Mungpakdee S."/>
            <person name="Aury J.M."/>
            <person name="Da Silva C."/>
            <person name="Brinkmann H."/>
            <person name="Mikhaleva J."/>
            <person name="Olsen L.C."/>
            <person name="Jubin C."/>
            <person name="Canestro C."/>
            <person name="Bouquet J.M."/>
            <person name="Danks G."/>
            <person name="Poulain J."/>
            <person name="Campsteijn C."/>
            <person name="Adamski M."/>
            <person name="Cross I."/>
            <person name="Yadetie F."/>
            <person name="Muffato M."/>
            <person name="Louis A."/>
            <person name="Butcher S."/>
            <person name="Tsagkogeorga G."/>
            <person name="Konrad A."/>
            <person name="Singh S."/>
            <person name="Jensen M.F."/>
            <person name="Cong E.H."/>
            <person name="Eikeseth-Otteraa H."/>
            <person name="Noel B."/>
            <person name="Anthouard V."/>
            <person name="Porcel B.M."/>
            <person name="Kachouri-Lafond R."/>
            <person name="Nishino A."/>
            <person name="Ugolini M."/>
            <person name="Chourrout P."/>
            <person name="Nishida H."/>
            <person name="Aasland R."/>
            <person name="Huzurbazar S."/>
            <person name="Westhof E."/>
            <person name="Delsuc F."/>
            <person name="Lehrach H."/>
            <person name="Reinhardt R."/>
            <person name="Weissenbach J."/>
            <person name="Roy S.W."/>
            <person name="Artiguenave F."/>
            <person name="Postlethwait J.H."/>
            <person name="Manak J.R."/>
            <person name="Thompson E.M."/>
            <person name="Jaillon O."/>
            <person name="Du Pasquier L."/>
            <person name="Boudinot P."/>
            <person name="Liberles D.A."/>
            <person name="Volff J.N."/>
            <person name="Philippe H."/>
            <person name="Lenhard B."/>
            <person name="Roest Crollius H."/>
            <person name="Wincker P."/>
            <person name="Chourrout D."/>
        </authorList>
    </citation>
    <scope>NUCLEOTIDE SEQUENCE [LARGE SCALE GENOMIC DNA]</scope>
</reference>
<keyword evidence="3" id="KW-1185">Reference proteome</keyword>
<dbReference type="EMBL" id="FN653035">
    <property type="protein sequence ID" value="CBY09196.1"/>
    <property type="molecule type" value="Genomic_DNA"/>
</dbReference>
<dbReference type="InterPro" id="IPR011990">
    <property type="entry name" value="TPR-like_helical_dom_sf"/>
</dbReference>
<organism evidence="2">
    <name type="scientific">Oikopleura dioica</name>
    <name type="common">Tunicate</name>
    <dbReference type="NCBI Taxonomy" id="34765"/>
    <lineage>
        <taxon>Eukaryota</taxon>
        <taxon>Metazoa</taxon>
        <taxon>Chordata</taxon>
        <taxon>Tunicata</taxon>
        <taxon>Appendicularia</taxon>
        <taxon>Copelata</taxon>
        <taxon>Oikopleuridae</taxon>
        <taxon>Oikopleura</taxon>
    </lineage>
</organism>
<dbReference type="Gene3D" id="1.25.40.10">
    <property type="entry name" value="Tetratricopeptide repeat domain"/>
    <property type="match status" value="1"/>
</dbReference>
<evidence type="ECO:0000313" key="2">
    <source>
        <dbReference type="EMBL" id="CBY09196.1"/>
    </source>
</evidence>
<sequence>MIRSRIIRSSGILLGLVLVPKTSLVRNTVLAKSSERSFVMTDRLHQEATGKQLENILRKADESSDISERATLLTQAVEVAETIEMPMGHQAKLYEMAANAHYQRENWDFAEKYFLIEYCSDSEKCLFTFVYLDYNQGKKFFLVNLMLFKYLYIYNMSNPLVAINRYVQAGIEPKSPQIIHISLSLSHVFFHRNDLPKARSGFHWCKDEAKKILNSDNSMNAKSLYGLALDALGRFYYQTGHQHEALGLIRESINLAKEIEPSNKERIGVLTINMSSILVDVGEISEALSLLGLANSSFQLIYFV</sequence>
<name>E4XC71_OIKDI</name>
<dbReference type="SUPFAM" id="SSF48452">
    <property type="entry name" value="TPR-like"/>
    <property type="match status" value="1"/>
</dbReference>
<feature type="chain" id="PRO_5003191156" description="Tetratricopeptide repeat protein" evidence="1">
    <location>
        <begin position="25"/>
        <end position="304"/>
    </location>
</feature>
<protein>
    <recommendedName>
        <fullName evidence="4">Tetratricopeptide repeat protein</fullName>
    </recommendedName>
</protein>
<dbReference type="AlphaFoldDB" id="E4XC71"/>